<reference evidence="4" key="1">
    <citation type="submission" date="2023-07" db="EMBL/GenBank/DDBJ databases">
        <title>Defluviimonas sediminis sp. nov., isolated from mangrove sediment.</title>
        <authorList>
            <person name="Liu L."/>
            <person name="Li J."/>
            <person name="Huang Y."/>
            <person name="Pan J."/>
            <person name="Li M."/>
        </authorList>
    </citation>
    <scope>NUCLEOTIDE SEQUENCE [LARGE SCALE GENOMIC DNA]</scope>
    <source>
        <strain evidence="4">FT324</strain>
    </source>
</reference>
<gene>
    <name evidence="3" type="ORF">N5I32_11225</name>
</gene>
<evidence type="ECO:0000313" key="4">
    <source>
        <dbReference type="Proteomes" id="UP001205601"/>
    </source>
</evidence>
<dbReference type="SUPFAM" id="SSF103481">
    <property type="entry name" value="Multidrug resistance efflux transporter EmrE"/>
    <property type="match status" value="2"/>
</dbReference>
<organism evidence="3 4">
    <name type="scientific">Albidovulum sediminis</name>
    <dbReference type="NCBI Taxonomy" id="3066345"/>
    <lineage>
        <taxon>Bacteria</taxon>
        <taxon>Pseudomonadati</taxon>
        <taxon>Pseudomonadota</taxon>
        <taxon>Alphaproteobacteria</taxon>
        <taxon>Rhodobacterales</taxon>
        <taxon>Paracoccaceae</taxon>
        <taxon>Albidovulum</taxon>
    </lineage>
</organism>
<keyword evidence="4" id="KW-1185">Reference proteome</keyword>
<keyword evidence="1" id="KW-0472">Membrane</keyword>
<accession>A0ABT2NMD1</accession>
<dbReference type="RefSeq" id="WP_261495738.1">
    <property type="nucleotide sequence ID" value="NZ_JAOCQF010000001.1"/>
</dbReference>
<feature type="transmembrane region" description="Helical" evidence="1">
    <location>
        <begin position="262"/>
        <end position="285"/>
    </location>
</feature>
<dbReference type="EMBL" id="JAOCQF010000001">
    <property type="protein sequence ID" value="MCT8330087.1"/>
    <property type="molecule type" value="Genomic_DNA"/>
</dbReference>
<feature type="transmembrane region" description="Helical" evidence="1">
    <location>
        <begin position="12"/>
        <end position="31"/>
    </location>
</feature>
<protein>
    <submittedName>
        <fullName evidence="3">DMT family transporter</fullName>
    </submittedName>
</protein>
<feature type="transmembrane region" description="Helical" evidence="1">
    <location>
        <begin position="186"/>
        <end position="209"/>
    </location>
</feature>
<comment type="caution">
    <text evidence="3">The sequence shown here is derived from an EMBL/GenBank/DDBJ whole genome shotgun (WGS) entry which is preliminary data.</text>
</comment>
<dbReference type="Pfam" id="PF00892">
    <property type="entry name" value="EamA"/>
    <property type="match status" value="1"/>
</dbReference>
<dbReference type="PANTHER" id="PTHR22911">
    <property type="entry name" value="ACYL-MALONYL CONDENSING ENZYME-RELATED"/>
    <property type="match status" value="1"/>
</dbReference>
<feature type="transmembrane region" description="Helical" evidence="1">
    <location>
        <begin position="135"/>
        <end position="150"/>
    </location>
</feature>
<keyword evidence="1" id="KW-1133">Transmembrane helix</keyword>
<name>A0ABT2NMD1_9RHOB</name>
<dbReference type="PANTHER" id="PTHR22911:SF103">
    <property type="entry name" value="BLR2811 PROTEIN"/>
    <property type="match status" value="1"/>
</dbReference>
<feature type="transmembrane region" description="Helical" evidence="1">
    <location>
        <begin position="156"/>
        <end position="174"/>
    </location>
</feature>
<feature type="domain" description="EamA" evidence="2">
    <location>
        <begin position="17"/>
        <end position="150"/>
    </location>
</feature>
<dbReference type="InterPro" id="IPR000620">
    <property type="entry name" value="EamA_dom"/>
</dbReference>
<dbReference type="InterPro" id="IPR037185">
    <property type="entry name" value="EmrE-like"/>
</dbReference>
<feature type="transmembrane region" description="Helical" evidence="1">
    <location>
        <begin position="229"/>
        <end position="250"/>
    </location>
</feature>
<feature type="transmembrane region" description="Helical" evidence="1">
    <location>
        <begin position="86"/>
        <end position="103"/>
    </location>
</feature>
<sequence>MTLTLRDTSDTARNRLSGILAIVAAMALFSMTDMSIKFLSGGYALHQIIMIRSVIALAILCGIIMPMQGGLVLMRTRRLGMHLARGLCVVAANLFFFASLAAMPLAEAVAISFVSPLLITVFSVVFLGESVGPRRWAAVAVGMIGVIVMLRPGTDAFRYVALLPLAGAVAYAALNTLTRRMGGTEAAITLSFYIHLTFLTVSGLMGLFAGDGRLAGTGNASADFLLRAWIWPAGADWLILLAIGVTSAFGSVMVSHAYRTCAIALVAPFEYVGMPIAVFWGVVVFGEWPDAVAWVGIFLIVGGGLYMAWRETVHARR</sequence>
<proteinExistence type="predicted"/>
<dbReference type="Gene3D" id="1.10.3730.20">
    <property type="match status" value="2"/>
</dbReference>
<feature type="transmembrane region" description="Helical" evidence="1">
    <location>
        <begin position="109"/>
        <end position="128"/>
    </location>
</feature>
<keyword evidence="1" id="KW-0812">Transmembrane</keyword>
<evidence type="ECO:0000256" key="1">
    <source>
        <dbReference type="SAM" id="Phobius"/>
    </source>
</evidence>
<feature type="transmembrane region" description="Helical" evidence="1">
    <location>
        <begin position="43"/>
        <end position="65"/>
    </location>
</feature>
<feature type="transmembrane region" description="Helical" evidence="1">
    <location>
        <begin position="291"/>
        <end position="309"/>
    </location>
</feature>
<evidence type="ECO:0000259" key="2">
    <source>
        <dbReference type="Pfam" id="PF00892"/>
    </source>
</evidence>
<evidence type="ECO:0000313" key="3">
    <source>
        <dbReference type="EMBL" id="MCT8330087.1"/>
    </source>
</evidence>
<dbReference type="Proteomes" id="UP001205601">
    <property type="component" value="Unassembled WGS sequence"/>
</dbReference>